<gene>
    <name evidence="2" type="ORF">KIPB_016315</name>
</gene>
<evidence type="ECO:0000256" key="1">
    <source>
        <dbReference type="SAM" id="MobiDB-lite"/>
    </source>
</evidence>
<proteinExistence type="predicted"/>
<dbReference type="Proteomes" id="UP000265618">
    <property type="component" value="Unassembled WGS sequence"/>
</dbReference>
<reference evidence="2 3" key="1">
    <citation type="journal article" date="2018" name="PLoS ONE">
        <title>The draft genome of Kipferlia bialata reveals reductive genome evolution in fornicate parasites.</title>
        <authorList>
            <person name="Tanifuji G."/>
            <person name="Takabayashi S."/>
            <person name="Kume K."/>
            <person name="Takagi M."/>
            <person name="Nakayama T."/>
            <person name="Kamikawa R."/>
            <person name="Inagaki Y."/>
            <person name="Hashimoto T."/>
        </authorList>
    </citation>
    <scope>NUCLEOTIDE SEQUENCE [LARGE SCALE GENOMIC DNA]</scope>
    <source>
        <strain evidence="2">NY0173</strain>
    </source>
</reference>
<comment type="caution">
    <text evidence="2">The sequence shown here is derived from an EMBL/GenBank/DDBJ whole genome shotgun (WGS) entry which is preliminary data.</text>
</comment>
<name>A0A9K3GRX2_9EUKA</name>
<dbReference type="AlphaFoldDB" id="A0A9K3GRX2"/>
<dbReference type="EMBL" id="BDIP01009863">
    <property type="protein sequence ID" value="GIQ92505.1"/>
    <property type="molecule type" value="Genomic_DNA"/>
</dbReference>
<feature type="compositionally biased region" description="Low complexity" evidence="1">
    <location>
        <begin position="1"/>
        <end position="15"/>
    </location>
</feature>
<feature type="region of interest" description="Disordered" evidence="1">
    <location>
        <begin position="1"/>
        <end position="21"/>
    </location>
</feature>
<sequence>MVQDSVVVVSGSGQVRSPRNGSDRYSHNNAYMWVLDLHAEKWRRVDIPISLLPILQDSTLCPQEEDVLFYQPCCRGRISLSGVVTCDSATSAVMNEDTRGYSCDVVDIGPYLCGFTWQTETSGVDIAGVHIIDHISGDVTQCEPLPITGLVESACMLSPTTLLIVQLDTNDRLVVLDIDHTWQLVRKSHSYSRDSF</sequence>
<protein>
    <submittedName>
        <fullName evidence="2">Uncharacterized protein</fullName>
    </submittedName>
</protein>
<accession>A0A9K3GRX2</accession>
<organism evidence="2 3">
    <name type="scientific">Kipferlia bialata</name>
    <dbReference type="NCBI Taxonomy" id="797122"/>
    <lineage>
        <taxon>Eukaryota</taxon>
        <taxon>Metamonada</taxon>
        <taxon>Carpediemonas-like organisms</taxon>
        <taxon>Kipferlia</taxon>
    </lineage>
</organism>
<feature type="non-terminal residue" evidence="2">
    <location>
        <position position="196"/>
    </location>
</feature>
<keyword evidence="3" id="KW-1185">Reference proteome</keyword>
<evidence type="ECO:0000313" key="2">
    <source>
        <dbReference type="EMBL" id="GIQ92505.1"/>
    </source>
</evidence>
<evidence type="ECO:0000313" key="3">
    <source>
        <dbReference type="Proteomes" id="UP000265618"/>
    </source>
</evidence>